<dbReference type="SUPFAM" id="SSF55874">
    <property type="entry name" value="ATPase domain of HSP90 chaperone/DNA topoisomerase II/histidine kinase"/>
    <property type="match status" value="1"/>
</dbReference>
<keyword evidence="13" id="KW-0347">Helicase</keyword>
<dbReference type="InterPro" id="IPR058210">
    <property type="entry name" value="SACS/Nov_dom"/>
</dbReference>
<dbReference type="CDD" id="cd18787">
    <property type="entry name" value="SF2_C_DEAD"/>
    <property type="match status" value="1"/>
</dbReference>
<dbReference type="Proteomes" id="UP000663852">
    <property type="component" value="Unassembled WGS sequence"/>
</dbReference>
<dbReference type="SMART" id="SM00487">
    <property type="entry name" value="DEXDc"/>
    <property type="match status" value="1"/>
</dbReference>
<evidence type="ECO:0000256" key="16">
    <source>
        <dbReference type="ARBA" id="ARBA00022989"/>
    </source>
</evidence>
<feature type="region of interest" description="Disordered" evidence="22">
    <location>
        <begin position="1132"/>
        <end position="1156"/>
    </location>
</feature>
<evidence type="ECO:0000256" key="4">
    <source>
        <dbReference type="ARBA" id="ARBA00005680"/>
    </source>
</evidence>
<feature type="domain" description="Helicase C-terminal" evidence="25">
    <location>
        <begin position="3400"/>
        <end position="3554"/>
    </location>
</feature>
<dbReference type="InterPro" id="IPR024975">
    <property type="entry name" value="NOV_C"/>
</dbReference>
<dbReference type="InterPro" id="IPR000772">
    <property type="entry name" value="Ricin_B_lectin"/>
</dbReference>
<dbReference type="PROSITE" id="PS51192">
    <property type="entry name" value="HELICASE_ATP_BIND_1"/>
    <property type="match status" value="1"/>
</dbReference>
<dbReference type="Gene3D" id="3.40.50.300">
    <property type="entry name" value="P-loop containing nucleotide triphosphate hydrolases"/>
    <property type="match status" value="2"/>
</dbReference>
<feature type="compositionally biased region" description="Polar residues" evidence="22">
    <location>
        <begin position="1132"/>
        <end position="1143"/>
    </location>
</feature>
<evidence type="ECO:0000256" key="3">
    <source>
        <dbReference type="ARBA" id="ARBA00004922"/>
    </source>
</evidence>
<evidence type="ECO:0000259" key="24">
    <source>
        <dbReference type="PROSITE" id="PS51192"/>
    </source>
</evidence>
<dbReference type="CDD" id="cd02510">
    <property type="entry name" value="pp-GalNAc-T"/>
    <property type="match status" value="1"/>
</dbReference>
<name>A0A814U6H0_ADIRI</name>
<dbReference type="CDD" id="cd23462">
    <property type="entry name" value="beta-trefoil_Ricin_Pgant9-like"/>
    <property type="match status" value="1"/>
</dbReference>
<dbReference type="SMART" id="SM00490">
    <property type="entry name" value="HELICc"/>
    <property type="match status" value="1"/>
</dbReference>
<dbReference type="Gene3D" id="3.30.565.10">
    <property type="entry name" value="Histidine kinase-like ATPase, C-terminal domain"/>
    <property type="match status" value="1"/>
</dbReference>
<keyword evidence="7" id="KW-0808">Transferase</keyword>
<feature type="compositionally biased region" description="Basic and acidic residues" evidence="22">
    <location>
        <begin position="705"/>
        <end position="715"/>
    </location>
</feature>
<dbReference type="Gene3D" id="3.90.550.10">
    <property type="entry name" value="Spore Coat Polysaccharide Biosynthesis Protein SpsA, Chain A"/>
    <property type="match status" value="1"/>
</dbReference>
<evidence type="ECO:0000256" key="11">
    <source>
        <dbReference type="ARBA" id="ARBA00022741"/>
    </source>
</evidence>
<feature type="region of interest" description="Disordered" evidence="22">
    <location>
        <begin position="705"/>
        <end position="798"/>
    </location>
</feature>
<feature type="transmembrane region" description="Helical" evidence="23">
    <location>
        <begin position="7"/>
        <end position="26"/>
    </location>
</feature>
<protein>
    <recommendedName>
        <fullName evidence="5">RNA helicase</fullName>
        <ecNumber evidence="5">3.6.4.13</ecNumber>
    </recommendedName>
</protein>
<keyword evidence="20" id="KW-0464">Manganese</keyword>
<dbReference type="InterPro" id="IPR027417">
    <property type="entry name" value="P-loop_NTPase"/>
</dbReference>
<evidence type="ECO:0000259" key="25">
    <source>
        <dbReference type="PROSITE" id="PS51194"/>
    </source>
</evidence>
<dbReference type="NCBIfam" id="NF047352">
    <property type="entry name" value="P_loop_sacsin"/>
    <property type="match status" value="1"/>
</dbReference>
<feature type="domain" description="Helicase ATP-binding" evidence="24">
    <location>
        <begin position="3175"/>
        <end position="3374"/>
    </location>
</feature>
<dbReference type="EC" id="3.6.4.13" evidence="5"/>
<dbReference type="Pfam" id="PF00652">
    <property type="entry name" value="Ricin_B_lectin"/>
    <property type="match status" value="1"/>
</dbReference>
<dbReference type="Gene3D" id="2.80.10.50">
    <property type="match status" value="1"/>
</dbReference>
<keyword evidence="18 23" id="KW-0472">Membrane</keyword>
<dbReference type="InterPro" id="IPR014014">
    <property type="entry name" value="RNA_helicase_DEAD_Q_motif"/>
</dbReference>
<keyword evidence="6" id="KW-0328">Glycosyltransferase</keyword>
<dbReference type="InterPro" id="IPR035992">
    <property type="entry name" value="Ricin_B-like_lectins"/>
</dbReference>
<feature type="domain" description="DEAD-box RNA helicase Q" evidence="26">
    <location>
        <begin position="3144"/>
        <end position="3172"/>
    </location>
</feature>
<dbReference type="InterPro" id="IPR052957">
    <property type="entry name" value="Auxin_embryo_med"/>
</dbReference>
<dbReference type="InterPro" id="IPR045885">
    <property type="entry name" value="GalNAc-T"/>
</dbReference>
<evidence type="ECO:0000256" key="7">
    <source>
        <dbReference type="ARBA" id="ARBA00022679"/>
    </source>
</evidence>
<evidence type="ECO:0000256" key="21">
    <source>
        <dbReference type="PROSITE-ProRule" id="PRU00552"/>
    </source>
</evidence>
<dbReference type="PROSITE" id="PS51195">
    <property type="entry name" value="Q_MOTIF"/>
    <property type="match status" value="1"/>
</dbReference>
<dbReference type="SMART" id="SM00458">
    <property type="entry name" value="RICIN"/>
    <property type="match status" value="1"/>
</dbReference>
<evidence type="ECO:0000313" key="27">
    <source>
        <dbReference type="EMBL" id="CAF1169692.1"/>
    </source>
</evidence>
<keyword evidence="11" id="KW-0547">Nucleotide-binding</keyword>
<dbReference type="InterPro" id="IPR014001">
    <property type="entry name" value="Helicase_ATP-bd"/>
</dbReference>
<evidence type="ECO:0000256" key="2">
    <source>
        <dbReference type="ARBA" id="ARBA00004323"/>
    </source>
</evidence>
<evidence type="ECO:0000256" key="1">
    <source>
        <dbReference type="ARBA" id="ARBA00001936"/>
    </source>
</evidence>
<dbReference type="InterPro" id="IPR001650">
    <property type="entry name" value="Helicase_C-like"/>
</dbReference>
<dbReference type="GO" id="GO:0016757">
    <property type="term" value="F:glycosyltransferase activity"/>
    <property type="evidence" value="ECO:0007669"/>
    <property type="project" value="UniProtKB-KW"/>
</dbReference>
<keyword evidence="9" id="KW-0479">Metal-binding</keyword>
<dbReference type="SUPFAM" id="SSF50370">
    <property type="entry name" value="Ricin B-like lectins"/>
    <property type="match status" value="1"/>
</dbReference>
<evidence type="ECO:0000256" key="6">
    <source>
        <dbReference type="ARBA" id="ARBA00022676"/>
    </source>
</evidence>
<keyword evidence="8 23" id="KW-0812">Transmembrane</keyword>
<comment type="subcellular location">
    <subcellularLocation>
        <location evidence="2">Golgi apparatus membrane</location>
        <topology evidence="2">Single-pass type II membrane protein</topology>
    </subcellularLocation>
</comment>
<dbReference type="GO" id="GO:0005524">
    <property type="term" value="F:ATP binding"/>
    <property type="evidence" value="ECO:0007669"/>
    <property type="project" value="UniProtKB-KW"/>
</dbReference>
<evidence type="ECO:0000256" key="5">
    <source>
        <dbReference type="ARBA" id="ARBA00012552"/>
    </source>
</evidence>
<dbReference type="Pfam" id="PF13020">
    <property type="entry name" value="NOV_C"/>
    <property type="match status" value="1"/>
</dbReference>
<dbReference type="Pfam" id="PF00271">
    <property type="entry name" value="Helicase_C"/>
    <property type="match status" value="1"/>
</dbReference>
<evidence type="ECO:0000259" key="26">
    <source>
        <dbReference type="PROSITE" id="PS51195"/>
    </source>
</evidence>
<evidence type="ECO:0000256" key="20">
    <source>
        <dbReference type="ARBA" id="ARBA00023211"/>
    </source>
</evidence>
<reference evidence="27" key="1">
    <citation type="submission" date="2021-02" db="EMBL/GenBank/DDBJ databases">
        <authorList>
            <person name="Nowell W R."/>
        </authorList>
    </citation>
    <scope>NUCLEOTIDE SEQUENCE</scope>
</reference>
<keyword evidence="14" id="KW-0067">ATP-binding</keyword>
<dbReference type="SUPFAM" id="SSF53448">
    <property type="entry name" value="Nucleotide-diphospho-sugar transferases"/>
    <property type="match status" value="1"/>
</dbReference>
<evidence type="ECO:0000256" key="23">
    <source>
        <dbReference type="SAM" id="Phobius"/>
    </source>
</evidence>
<evidence type="ECO:0000256" key="19">
    <source>
        <dbReference type="ARBA" id="ARBA00023157"/>
    </source>
</evidence>
<proteinExistence type="inferred from homology"/>
<dbReference type="GO" id="GO:0003724">
    <property type="term" value="F:RNA helicase activity"/>
    <property type="evidence" value="ECO:0007669"/>
    <property type="project" value="UniProtKB-EC"/>
</dbReference>
<keyword evidence="19" id="KW-1015">Disulfide bond</keyword>
<dbReference type="GO" id="GO:0030246">
    <property type="term" value="F:carbohydrate binding"/>
    <property type="evidence" value="ECO:0007669"/>
    <property type="project" value="UniProtKB-KW"/>
</dbReference>
<dbReference type="FunFam" id="3.90.550.10:FF:000021">
    <property type="entry name" value="Polypeptide N-acetylgalactosaminyltransferase"/>
    <property type="match status" value="1"/>
</dbReference>
<dbReference type="SUPFAM" id="SSF52540">
    <property type="entry name" value="P-loop containing nucleoside triphosphate hydrolases"/>
    <property type="match status" value="1"/>
</dbReference>
<dbReference type="InterPro" id="IPR001173">
    <property type="entry name" value="Glyco_trans_2-like"/>
</dbReference>
<evidence type="ECO:0000256" key="14">
    <source>
        <dbReference type="ARBA" id="ARBA00022840"/>
    </source>
</evidence>
<comment type="cofactor">
    <cofactor evidence="1">
        <name>Mn(2+)</name>
        <dbReference type="ChEBI" id="CHEBI:29035"/>
    </cofactor>
</comment>
<organism evidence="27 28">
    <name type="scientific">Adineta ricciae</name>
    <name type="common">Rotifer</name>
    <dbReference type="NCBI Taxonomy" id="249248"/>
    <lineage>
        <taxon>Eukaryota</taxon>
        <taxon>Metazoa</taxon>
        <taxon>Spiralia</taxon>
        <taxon>Gnathifera</taxon>
        <taxon>Rotifera</taxon>
        <taxon>Eurotatoria</taxon>
        <taxon>Bdelloidea</taxon>
        <taxon>Adinetida</taxon>
        <taxon>Adinetidae</taxon>
        <taxon>Adineta</taxon>
    </lineage>
</organism>
<keyword evidence="15" id="KW-0735">Signal-anchor</keyword>
<keyword evidence="17" id="KW-0333">Golgi apparatus</keyword>
<evidence type="ECO:0000256" key="10">
    <source>
        <dbReference type="ARBA" id="ARBA00022734"/>
    </source>
</evidence>
<dbReference type="GO" id="GO:0000139">
    <property type="term" value="C:Golgi membrane"/>
    <property type="evidence" value="ECO:0007669"/>
    <property type="project" value="UniProtKB-SubCell"/>
</dbReference>
<evidence type="ECO:0000256" key="18">
    <source>
        <dbReference type="ARBA" id="ARBA00023136"/>
    </source>
</evidence>
<keyword evidence="12" id="KW-0378">Hydrolase</keyword>
<gene>
    <name evidence="27" type="ORF">EDS130_LOCUS23617</name>
</gene>
<dbReference type="EMBL" id="CAJNOJ010000130">
    <property type="protein sequence ID" value="CAF1169692.1"/>
    <property type="molecule type" value="Genomic_DNA"/>
</dbReference>
<evidence type="ECO:0000256" key="22">
    <source>
        <dbReference type="SAM" id="MobiDB-lite"/>
    </source>
</evidence>
<dbReference type="PROSITE" id="PS50231">
    <property type="entry name" value="RICIN_B_LECTIN"/>
    <property type="match status" value="1"/>
</dbReference>
<comment type="pathway">
    <text evidence="3">Protein modification; protein glycosylation.</text>
</comment>
<dbReference type="GO" id="GO:0003676">
    <property type="term" value="F:nucleic acid binding"/>
    <property type="evidence" value="ECO:0007669"/>
    <property type="project" value="InterPro"/>
</dbReference>
<dbReference type="InterPro" id="IPR011545">
    <property type="entry name" value="DEAD/DEAH_box_helicase_dom"/>
</dbReference>
<dbReference type="GO" id="GO:0016787">
    <property type="term" value="F:hydrolase activity"/>
    <property type="evidence" value="ECO:0007669"/>
    <property type="project" value="UniProtKB-KW"/>
</dbReference>
<feature type="short sequence motif" description="Q motif" evidence="21">
    <location>
        <begin position="3144"/>
        <end position="3172"/>
    </location>
</feature>
<evidence type="ECO:0000256" key="17">
    <source>
        <dbReference type="ARBA" id="ARBA00023034"/>
    </source>
</evidence>
<comment type="caution">
    <text evidence="27">The sequence shown here is derived from an EMBL/GenBank/DDBJ whole genome shotgun (WGS) entry which is preliminary data.</text>
</comment>
<evidence type="ECO:0000256" key="8">
    <source>
        <dbReference type="ARBA" id="ARBA00022692"/>
    </source>
</evidence>
<evidence type="ECO:0000256" key="15">
    <source>
        <dbReference type="ARBA" id="ARBA00022968"/>
    </source>
</evidence>
<feature type="compositionally biased region" description="Polar residues" evidence="22">
    <location>
        <begin position="763"/>
        <end position="780"/>
    </location>
</feature>
<dbReference type="InterPro" id="IPR036890">
    <property type="entry name" value="HATPase_C_sf"/>
</dbReference>
<keyword evidence="16 23" id="KW-1133">Transmembrane helix</keyword>
<dbReference type="Pfam" id="PF00270">
    <property type="entry name" value="DEAD"/>
    <property type="match status" value="1"/>
</dbReference>
<dbReference type="Pfam" id="PF00535">
    <property type="entry name" value="Glycos_transf_2"/>
    <property type="match status" value="1"/>
</dbReference>
<accession>A0A814U6H0</accession>
<dbReference type="GO" id="GO:0046872">
    <property type="term" value="F:metal ion binding"/>
    <property type="evidence" value="ECO:0007669"/>
    <property type="project" value="UniProtKB-KW"/>
</dbReference>
<keyword evidence="10" id="KW-0430">Lectin</keyword>
<dbReference type="PANTHER" id="PTHR32387">
    <property type="entry name" value="WU:FJ29H11"/>
    <property type="match status" value="1"/>
</dbReference>
<dbReference type="PANTHER" id="PTHR32387:SF0">
    <property type="entry name" value="PROTEIN NO VEIN"/>
    <property type="match status" value="1"/>
</dbReference>
<dbReference type="InterPro" id="IPR029044">
    <property type="entry name" value="Nucleotide-diphossugar_trans"/>
</dbReference>
<feature type="compositionally biased region" description="Polar residues" evidence="22">
    <location>
        <begin position="788"/>
        <end position="798"/>
    </location>
</feature>
<evidence type="ECO:0000256" key="13">
    <source>
        <dbReference type="ARBA" id="ARBA00022806"/>
    </source>
</evidence>
<dbReference type="Pfam" id="PF25794">
    <property type="entry name" value="SACS"/>
    <property type="match status" value="1"/>
</dbReference>
<sequence>MLKRRYLFRITLCLPIVWFIIALIILHNSISLRNPIVQDDESDLDDSVFIGDDDDDGLKSKLSLQYIFDFYRRLLKLIPDDDDETLLPGFKDETPDLNRPGEMGVAVEIDKTKLTRKELQKYHNGFRTHKFNQYVSDLISKYRTLPDVRDPGCRQIQYEPLTITASVVMCFHNEAWSVLIRSIHSILNRSPAHLLKEIILVDDFSQMKHLQQPLDHYIKKLKTVSIVRLTKREGIVRSRLAGAARVQGDVIVFLDSHIEVTEGWLEPLLHPISQNHTLVITPLIEAIDEITFKYVRGRPNKIGVGGFDWNLQFSWHEVPEREKQRRKNDLELIRSPTMAGGLFAISKNYFDYLGKYDVDMDIWGGENLEISFRIWMCGGTLLTAPCSHVGHVFRKSTPYTWIPGVNVLKKNSVRLAEVWLDDYKKYYYERISYNLEDYGNVTSRKLLREKLQCKSFGWYLKEIYPELYIPNDTLASGDVRNLGTSYCLDGSADHRSLNQSAIAFLCHNQGGNQFFMLTPTGEIRRDDGCLQYSGGETDMDKEDKVLIMRCDEKNRNQNWVYTEDLQLHHPVSDLCMATYTDVNHIKMQKCLYRFLPTEYVTMTGHVGLSTVSDLVKQTSLRNDHQCTAAKDGLNFAETAIKTTRLTFTSQQNKLDHSLRTGALTKADYDKQINQLKHQLELDCAPWQAYVKKLSQLIDQYGSRTESLRNNKRELEQSSSSSSMKKLPISSDVKRSRIMFPSSSSSDSDDPEPHTPAPPPATTQKKSIPNKTTYDSGTNTDPLEFSLRTPFSSTPSNIPFTAQTNQITERVPLQYVNEIAAKSIVQLHDEGQLVRWNDVIWRIISFFRVQDLGNLGIRRADQIACVDNLIRTQNKINMYIDAYTYWSTMGTISELESDLARLFSKKDYCELLMGPIEKQPKIEELFCLRAVCYDSVKKDLKSSDILKYLDQYMTKEGAWKTENELNLSNFLKFTAEQVNVKNIYQLGIRIKSVYLARNCIKAMQANQRKIMEIARTELNQTLAKLAQEEVQKILHTIQGKLIDDENQQRQTYASMDPIDIINDMVEICRDLCQNFVAFRKVSDALQIITKDSMLRNIFQIAICRGNLTLPDSNIRSLRRTDHAVAKKIYFSSSDSEPEATTPSSKAELPKSAKNQPSEHEIIRELKEQMSSLKSLSFTLLSRIEQRLCERFQVTIFQDLGYGSFMNFVQQNEQLLFPAEFQFNFSSIQSNGIKPAVLVPLEEIEQFILHTNDRLINEQCLQQMICYHFHIETFEQLGYGSFHSVLSTIKQQQSIKRTFVHYECTMLDELPLIKQKSNLNIQDLEKQALQDIKRCPLLANIHSDTQWNFHFRPSLGKLKSFLTRHSLPYLEIDHVTFLKLYPNSTLDSFKESLYNYDTVLTSGHLVSILVQYGSLQNAPLSLLANIMHTFFSSTSLDDQLYHFLAHVFLRIPYLLLSSVIQRIFLEPLVKLEGSQIKMRDTFWKILDKQHSDMVSRFTQLGQYLGYTEWSVDKLSTKSVLSISKKEQRAILPTPITSKLPIDVKMERMCSTNDPYEVVERIRREKFGIGLNLCLESQHLTEQLKLLVGRSLERLSKELYNTDMHFVLELIQNADDNRYITKPSLIFVIDSTSINIYNNETGFQEHNIQALCDIGKSTKGKHQQGYIGQKGIGFKSVFTICDRPEIYSNGYQICFDAHNGPIGYILPNWINDENRDNDYLNWSTRICLPLKSETEMQKHKSRSLTESFHDIHPSLLLFLNRLRSITIDNRLTHSKHIYERIDLPGTKIIEIHCEQTIEKWFVIKKQLPIPNEIQTNLETLIESTEIALAFPLHEIRSNEQFKLTKQDVYAYLPLRTFGFTFIIQADFEVPSSRQDILSDSIWNQYLLNEIPSLFLSSLDIFQAERSSLPIDPLHFFLCFLPDEVSIYNNNIFRPVCRTILHSLRSRRFLPVISEPNLHMPHECVLVHDSTIKDLLTPELLYHHLNLYYLKDEFSQHEKQLCELGVQRLTHQELIDVLKQMLAKEITYENKSILSKWFLCLYRCLNELSLHDEQNVLKHIQTLKIFPIKNRQEFIALNQLTQPIFFPLTNLHLSSSIENDLLIIDDGLWMNYDENSIERMQIQTLLERLGIQRLSHRIICEQHIFPIFENEQIWKEKSQDILVSYTIYIFDLWSKQKYFLDMSRLKSIIPLLTNHHFKQPNQTSIHFPVAYGNPYDLPKDFHAYNWTLLSDDYIQHISSSTDRKNLRKFFADLGVSDFLLPMNAWTYEQFDSLIRTQSISLNKRLFLALQETWTTTTGNEEFAQHLKDSIWLPTTQHDYSYNEATDETEIKKVVNLSKPKDAYIKSKQIYQLFGQHVPYVNVEIDPNSTFSTEIGLIHHVTSSDVISMLIQWCQSSIFFTSLSHMQYVYKYIYENAKINEIRELIQQNSIFFVPIDPGRGKFVGLSDVCWYDSTNLFTKYTASQSNHRCILEPYYTEQKSIFVDTFGVPLHPTIDEYINLLVHIATNTTTEETIQDAFLVFKMLGKWFKQSDTPIDKPYLQFKRIFPTTDHRWVSINDNPLISDNDDIAQQFSQVTNIPFIYAPSDHVLTFFNMCDIKSLSSAIIIECTIENQSSGVFVQNLLAPMIRYIQLYMKSRPEFAEAYQWTKSIQLSSVLENLRFGIIDNLQLTYRMKSDPSVCIVQQQKSYFDKSELIFYVHRQWTEHSKSYRDIFHSFAQIFLPSHNRELIRALGNFMCLLYNEDEDNLEMFAKYQHFDLYSDDIEDMPWQISSTPSTQIKSIEPPKIDENKVRTLLENVAQSQEQYHAFKRKKREEAQKMTTDAKHESHQPDIISRFDRIQSGNLPSITDTPFENVEQHSKKFDIKDLTHQVLHNRNSAIGSDQASLEEIGRWGEQWVNEYLRSKYQDKIQSNEIDIIWLNQNFEQGKPYDFILRSLKFDWVIYIEVKSTLSSNRQLIPITFNELQHCCSLTNRNHEFQIYRVYNTGQLKTVKLRIVENLEEKLRKHALELFLFVLFRIMIIATRRLVTTLSLNCTQSVLIRSASYRINPIETPNQITVPHSMVKNIERQRAKKIYKKEQEEDPPGDRSQSPVVACKRSEFNHYPGRGYKHMTEKHVASNAWHHRLSKGDFFTIDHHFKNPSWSQATVSTFEQLECKPELVELLQKANIHNPTATQSRVIPELRTGRHMIVAAETGGGKTLAYLVPLIESLLRCKASNRGVPIENAPFAIILAPTRELVVQIENMLQVFNDLNIRTKSLVGINTDKDPLNFTLGVVDFIIATPGVLLRLLRQDEHFGIERRLIGTNLRHVVVDEADTLLDITFSPAVVEIIRRLEVDVQPINDVEHNAPPAVQLIFVSATIPTATEESLKDLISADQIDKMSTPSVHRIMPHVPQKFYRVGNQQKLELLLRLVKNDIEKKHPCLIFCNKTKTVRFLQQFFRDQRIEILTMHSEMTATKRANNLEKFSTGENNVMCATDIISRGVDTYWVEHVIQFDFPSFMSDYIHRAGRVGRIGAKKPGKVSSFVTQPQEISLAQKIEVTARLNKKLSGVNNDIRKQLELRAQQREQRQERIDSRQVREELCNEVIRSAMV</sequence>
<dbReference type="PROSITE" id="PS51194">
    <property type="entry name" value="HELICASE_CTER"/>
    <property type="match status" value="1"/>
</dbReference>
<dbReference type="OrthoDB" id="1262810at2759"/>
<evidence type="ECO:0000313" key="28">
    <source>
        <dbReference type="Proteomes" id="UP000663852"/>
    </source>
</evidence>
<evidence type="ECO:0000256" key="9">
    <source>
        <dbReference type="ARBA" id="ARBA00022723"/>
    </source>
</evidence>
<dbReference type="GO" id="GO:0006493">
    <property type="term" value="P:protein O-linked glycosylation"/>
    <property type="evidence" value="ECO:0007669"/>
    <property type="project" value="UniProtKB-ARBA"/>
</dbReference>
<comment type="similarity">
    <text evidence="4">Belongs to the glycosyltransferase 2 family. GalNAc-T subfamily.</text>
</comment>
<evidence type="ECO:0000256" key="12">
    <source>
        <dbReference type="ARBA" id="ARBA00022801"/>
    </source>
</evidence>